<evidence type="ECO:0000313" key="9">
    <source>
        <dbReference type="EMBL" id="ODQ77145.1"/>
    </source>
</evidence>
<dbReference type="SUPFAM" id="SSF57667">
    <property type="entry name" value="beta-beta-alpha zinc fingers"/>
    <property type="match status" value="2"/>
</dbReference>
<dbReference type="InterPro" id="IPR056436">
    <property type="entry name" value="Znf-C2H2_ZIC1-5/GLI1-3-like"/>
</dbReference>
<dbReference type="InterPro" id="IPR036236">
    <property type="entry name" value="Znf_C2H2_sf"/>
</dbReference>
<keyword evidence="6" id="KW-0539">Nucleus</keyword>
<feature type="domain" description="C2H2-type" evidence="8">
    <location>
        <begin position="130"/>
        <end position="160"/>
    </location>
</feature>
<dbReference type="EMBL" id="KV454443">
    <property type="protein sequence ID" value="ODQ77145.1"/>
    <property type="molecule type" value="Genomic_DNA"/>
</dbReference>
<dbReference type="GO" id="GO:0000981">
    <property type="term" value="F:DNA-binding transcription factor activity, RNA polymerase II-specific"/>
    <property type="evidence" value="ECO:0007669"/>
    <property type="project" value="TreeGrafter"/>
</dbReference>
<feature type="domain" description="C2H2-type" evidence="8">
    <location>
        <begin position="97"/>
        <end position="129"/>
    </location>
</feature>
<dbReference type="AlphaFoldDB" id="A0A1E3QHH2"/>
<evidence type="ECO:0000256" key="4">
    <source>
        <dbReference type="ARBA" id="ARBA00022771"/>
    </source>
</evidence>
<dbReference type="GO" id="GO:0008270">
    <property type="term" value="F:zinc ion binding"/>
    <property type="evidence" value="ECO:0007669"/>
    <property type="project" value="UniProtKB-KW"/>
</dbReference>
<comment type="subcellular location">
    <subcellularLocation>
        <location evidence="1">Nucleus</location>
    </subcellularLocation>
</comment>
<evidence type="ECO:0000313" key="10">
    <source>
        <dbReference type="Proteomes" id="UP000094336"/>
    </source>
</evidence>
<dbReference type="InterPro" id="IPR013087">
    <property type="entry name" value="Znf_C2H2_type"/>
</dbReference>
<gene>
    <name evidence="9" type="ORF">BABINDRAFT_163869</name>
</gene>
<evidence type="ECO:0000256" key="5">
    <source>
        <dbReference type="ARBA" id="ARBA00022833"/>
    </source>
</evidence>
<dbReference type="SMART" id="SM00355">
    <property type="entry name" value="ZnF_C2H2"/>
    <property type="match status" value="3"/>
</dbReference>
<dbReference type="Pfam" id="PF23561">
    <property type="entry name" value="zf-C2H2_15"/>
    <property type="match status" value="1"/>
</dbReference>
<dbReference type="Proteomes" id="UP000094336">
    <property type="component" value="Unassembled WGS sequence"/>
</dbReference>
<dbReference type="PROSITE" id="PS50157">
    <property type="entry name" value="ZINC_FINGER_C2H2_2"/>
    <property type="match status" value="2"/>
</dbReference>
<organism evidence="9 10">
    <name type="scientific">Babjeviella inositovora NRRL Y-12698</name>
    <dbReference type="NCBI Taxonomy" id="984486"/>
    <lineage>
        <taxon>Eukaryota</taxon>
        <taxon>Fungi</taxon>
        <taxon>Dikarya</taxon>
        <taxon>Ascomycota</taxon>
        <taxon>Saccharomycotina</taxon>
        <taxon>Pichiomycetes</taxon>
        <taxon>Serinales incertae sedis</taxon>
        <taxon>Babjeviella</taxon>
    </lineage>
</organism>
<dbReference type="InterPro" id="IPR043359">
    <property type="entry name" value="GLI-like"/>
</dbReference>
<evidence type="ECO:0000256" key="7">
    <source>
        <dbReference type="PROSITE-ProRule" id="PRU00042"/>
    </source>
</evidence>
<dbReference type="GO" id="GO:0000978">
    <property type="term" value="F:RNA polymerase II cis-regulatory region sequence-specific DNA binding"/>
    <property type="evidence" value="ECO:0007669"/>
    <property type="project" value="TreeGrafter"/>
</dbReference>
<dbReference type="FunFam" id="3.30.160.60:FF:000201">
    <property type="entry name" value="C2H2 finger domain protein (Gli3)"/>
    <property type="match status" value="1"/>
</dbReference>
<reference evidence="10" key="1">
    <citation type="submission" date="2016-05" db="EMBL/GenBank/DDBJ databases">
        <title>Comparative genomics of biotechnologically important yeasts.</title>
        <authorList>
            <consortium name="DOE Joint Genome Institute"/>
            <person name="Riley R."/>
            <person name="Haridas S."/>
            <person name="Wolfe K.H."/>
            <person name="Lopes M.R."/>
            <person name="Hittinger C.T."/>
            <person name="Goker M."/>
            <person name="Salamov A."/>
            <person name="Wisecaver J."/>
            <person name="Long T.M."/>
            <person name="Aerts A.L."/>
            <person name="Barry K."/>
            <person name="Choi C."/>
            <person name="Clum A."/>
            <person name="Coughlan A.Y."/>
            <person name="Deshpande S."/>
            <person name="Douglass A.P."/>
            <person name="Hanson S.J."/>
            <person name="Klenk H.-P."/>
            <person name="Labutti K."/>
            <person name="Lapidus A."/>
            <person name="Lindquist E."/>
            <person name="Lipzen A."/>
            <person name="Meier-Kolthoff J.P."/>
            <person name="Ohm R.A."/>
            <person name="Otillar R.P."/>
            <person name="Pangilinan J."/>
            <person name="Peng Y."/>
            <person name="Rokas A."/>
            <person name="Rosa C.A."/>
            <person name="Scheuner C."/>
            <person name="Sibirny A.A."/>
            <person name="Slot J.C."/>
            <person name="Stielow J.B."/>
            <person name="Sun H."/>
            <person name="Kurtzman C.P."/>
            <person name="Blackwell M."/>
            <person name="Grigoriev I.V."/>
            <person name="Jeffries T.W."/>
        </authorList>
    </citation>
    <scope>NUCLEOTIDE SEQUENCE [LARGE SCALE GENOMIC DNA]</scope>
    <source>
        <strain evidence="10">NRRL Y-12698</strain>
    </source>
</reference>
<accession>A0A1E3QHH2</accession>
<evidence type="ECO:0000256" key="3">
    <source>
        <dbReference type="ARBA" id="ARBA00022737"/>
    </source>
</evidence>
<evidence type="ECO:0000256" key="1">
    <source>
        <dbReference type="ARBA" id="ARBA00004123"/>
    </source>
</evidence>
<evidence type="ECO:0000259" key="8">
    <source>
        <dbReference type="PROSITE" id="PS50157"/>
    </source>
</evidence>
<dbReference type="GeneID" id="30148007"/>
<evidence type="ECO:0000256" key="2">
    <source>
        <dbReference type="ARBA" id="ARBA00022723"/>
    </source>
</evidence>
<keyword evidence="5" id="KW-0862">Zinc</keyword>
<dbReference type="OrthoDB" id="3214149at2759"/>
<dbReference type="PANTHER" id="PTHR45718">
    <property type="entry name" value="TRANSCRIPTIONAL ACTIVATOR CUBITUS INTERRUPTUS"/>
    <property type="match status" value="1"/>
</dbReference>
<dbReference type="RefSeq" id="XP_018982473.1">
    <property type="nucleotide sequence ID" value="XM_019130154.1"/>
</dbReference>
<dbReference type="PROSITE" id="PS00028">
    <property type="entry name" value="ZINC_FINGER_C2H2_1"/>
    <property type="match status" value="2"/>
</dbReference>
<sequence length="316" mass="36436">MPAITVEQKPEETSEVINDVVFLATYADTDSDDESGEFKEFDDEGTYGIVRKDPDTLAGSKELHPCQWSTCRYTFPELDLLVHHVIIHHIGTRQSQYTCQWRNCNRLGMPQPSRFALVSHIRSHTGEKPFWCLIPECLKSFTRSDALAKHVRTVHDVSSTEVVDASSPWWWDEDICKSTRAKREKESGVDTRAREFNAKFKFDRLFYEKLRTKLQRRSELAETPFAPALARATSDFELSRVYVRDCIPTDDEINGLHNLDELKSLAHTLLEMLDHVRSTELALGDEYAKLSYKKRKLWEGKNLLVDALLEKQSTPI</sequence>
<evidence type="ECO:0000256" key="6">
    <source>
        <dbReference type="ARBA" id="ARBA00023242"/>
    </source>
</evidence>
<keyword evidence="3" id="KW-0677">Repeat</keyword>
<keyword evidence="2" id="KW-0479">Metal-binding</keyword>
<dbReference type="STRING" id="984486.A0A1E3QHH2"/>
<dbReference type="PANTHER" id="PTHR45718:SF4">
    <property type="entry name" value="TRANSCRIPTIONAL ACTIVATOR CUBITUS INTERRUPTUS"/>
    <property type="match status" value="1"/>
</dbReference>
<protein>
    <recommendedName>
        <fullName evidence="8">C2H2-type domain-containing protein</fullName>
    </recommendedName>
</protein>
<dbReference type="Gene3D" id="3.30.160.60">
    <property type="entry name" value="Classic Zinc Finger"/>
    <property type="match status" value="3"/>
</dbReference>
<proteinExistence type="predicted"/>
<dbReference type="GO" id="GO:0005634">
    <property type="term" value="C:nucleus"/>
    <property type="evidence" value="ECO:0007669"/>
    <property type="project" value="UniProtKB-SubCell"/>
</dbReference>
<keyword evidence="4 7" id="KW-0863">Zinc-finger</keyword>
<name>A0A1E3QHH2_9ASCO</name>
<keyword evidence="10" id="KW-1185">Reference proteome</keyword>